<dbReference type="OrthoDB" id="9771844at2"/>
<dbReference type="InterPro" id="IPR027417">
    <property type="entry name" value="P-loop_NTPase"/>
</dbReference>
<dbReference type="Proteomes" id="UP000053718">
    <property type="component" value="Unassembled WGS sequence"/>
</dbReference>
<name>A0A094IUF6_9GAMM</name>
<evidence type="ECO:0000313" key="3">
    <source>
        <dbReference type="EMBL" id="KFZ29459.1"/>
    </source>
</evidence>
<dbReference type="SUPFAM" id="SSF52540">
    <property type="entry name" value="P-loop containing nucleoside triphosphate hydrolases"/>
    <property type="match status" value="1"/>
</dbReference>
<gene>
    <name evidence="3" type="ORF">IDAT_03670</name>
</gene>
<dbReference type="RefSeq" id="WP_034730583.1">
    <property type="nucleotide sequence ID" value="NZ_JPIN01000002.1"/>
</dbReference>
<dbReference type="AlphaFoldDB" id="A0A094IUF6"/>
<dbReference type="InterPro" id="IPR025420">
    <property type="entry name" value="DUF4143"/>
</dbReference>
<dbReference type="InterPro" id="IPR041682">
    <property type="entry name" value="AAA_14"/>
</dbReference>
<evidence type="ECO:0000259" key="1">
    <source>
        <dbReference type="Pfam" id="PF13173"/>
    </source>
</evidence>
<feature type="domain" description="AAA" evidence="1">
    <location>
        <begin position="20"/>
        <end position="138"/>
    </location>
</feature>
<evidence type="ECO:0000313" key="4">
    <source>
        <dbReference type="Proteomes" id="UP000053718"/>
    </source>
</evidence>
<dbReference type="EMBL" id="JPIN01000002">
    <property type="protein sequence ID" value="KFZ29459.1"/>
    <property type="molecule type" value="Genomic_DNA"/>
</dbReference>
<dbReference type="eggNOG" id="COG1373">
    <property type="taxonomic scope" value="Bacteria"/>
</dbReference>
<dbReference type="Pfam" id="PF13635">
    <property type="entry name" value="DUF4143"/>
    <property type="match status" value="1"/>
</dbReference>
<evidence type="ECO:0000259" key="2">
    <source>
        <dbReference type="Pfam" id="PF13635"/>
    </source>
</evidence>
<dbReference type="STRING" id="1517416.IDAT_03670"/>
<dbReference type="Pfam" id="PF13173">
    <property type="entry name" value="AAA_14"/>
    <property type="match status" value="1"/>
</dbReference>
<dbReference type="SUPFAM" id="SSF52980">
    <property type="entry name" value="Restriction endonuclease-like"/>
    <property type="match status" value="1"/>
</dbReference>
<dbReference type="Gene3D" id="3.40.50.300">
    <property type="entry name" value="P-loop containing nucleotide triphosphate hydrolases"/>
    <property type="match status" value="1"/>
</dbReference>
<comment type="caution">
    <text evidence="3">The sequence shown here is derived from an EMBL/GenBank/DDBJ whole genome shotgun (WGS) entry which is preliminary data.</text>
</comment>
<dbReference type="PANTHER" id="PTHR43566">
    <property type="entry name" value="CONSERVED PROTEIN"/>
    <property type="match status" value="1"/>
</dbReference>
<organism evidence="3 4">
    <name type="scientific">Pseudidiomarina atlantica</name>
    <dbReference type="NCBI Taxonomy" id="1517416"/>
    <lineage>
        <taxon>Bacteria</taxon>
        <taxon>Pseudomonadati</taxon>
        <taxon>Pseudomonadota</taxon>
        <taxon>Gammaproteobacteria</taxon>
        <taxon>Alteromonadales</taxon>
        <taxon>Idiomarinaceae</taxon>
        <taxon>Pseudidiomarina</taxon>
    </lineage>
</organism>
<dbReference type="PANTHER" id="PTHR43566:SF2">
    <property type="entry name" value="DUF4143 DOMAIN-CONTAINING PROTEIN"/>
    <property type="match status" value="1"/>
</dbReference>
<sequence length="414" mass="45710">MSEFYPRFAESIINDALRDSPVVLIHGSRQSGKTTLAKQIGEPLGYHYFSFDDANQLAAAKADPVGFVRDLPDFCILDEIQRAPELFAAIKANVDANRVAGRFILTGSANILLLPTLSDSLAGRMEIVHLRPLSRAEIAGRVAKTVFDELLSAKGSPTFAPARLRRLGSELSEIVCAGGYPPAILRSSVRRRSVWYRDYVTTLIQRDVQDIAAIQNLSVLPRLLETAASQTARLFNVSELASPFALSRPTISDYIGLLGQLFIIEQLQPWHTNRLSRSIKTPKLHFLDTGLVCSLLGLTADTLYQDRGLLGQILETFVLQELRKHADSFDEPLKFFHFRNKDKVEVDIVVEAGRRIYGIEVKSASTVTAADFKGLKKLQQHVPSDFGLGVVFYDGDAVLPFGEGLFAVPVSVLL</sequence>
<reference evidence="3 4" key="1">
    <citation type="submission" date="2014-06" db="EMBL/GenBank/DDBJ databases">
        <title>Draft genome sequence of Idiomarina sp. MCCC 1A10513.</title>
        <authorList>
            <person name="Du J."/>
            <person name="Lai Q."/>
            <person name="Shao Z."/>
        </authorList>
    </citation>
    <scope>NUCLEOTIDE SEQUENCE [LARGE SCALE GENOMIC DNA]</scope>
    <source>
        <strain evidence="3 4">MCCC 1A10513</strain>
    </source>
</reference>
<keyword evidence="4" id="KW-1185">Reference proteome</keyword>
<feature type="domain" description="DUF4143" evidence="2">
    <location>
        <begin position="205"/>
        <end position="363"/>
    </location>
</feature>
<protein>
    <submittedName>
        <fullName evidence="3">ATPase AAA</fullName>
    </submittedName>
</protein>
<accession>A0A094IUF6</accession>
<proteinExistence type="predicted"/>
<dbReference type="InterPro" id="IPR011335">
    <property type="entry name" value="Restrct_endonuc-II-like"/>
</dbReference>